<proteinExistence type="inferred from homology"/>
<dbReference type="Gene3D" id="3.40.50.2020">
    <property type="match status" value="1"/>
</dbReference>
<dbReference type="InterPro" id="IPR000836">
    <property type="entry name" value="PRTase_dom"/>
</dbReference>
<dbReference type="Pfam" id="PF00156">
    <property type="entry name" value="Pribosyltran"/>
    <property type="match status" value="1"/>
</dbReference>
<gene>
    <name evidence="3" type="ORF">F480_08305</name>
</gene>
<dbReference type="InterPro" id="IPR051910">
    <property type="entry name" value="ComF/GntX_DNA_util-trans"/>
</dbReference>
<evidence type="ECO:0000313" key="4">
    <source>
        <dbReference type="Proteomes" id="UP000078358"/>
    </source>
</evidence>
<dbReference type="Proteomes" id="UP000078358">
    <property type="component" value="Unassembled WGS sequence"/>
</dbReference>
<sequence length="225" mass="26134">MNLFAFRCLHCAGPIAIASHGFCSQCVKLLEKKPYCLHCGSTLAEYQPYCGICLQNEPKWQRILQISTYKAPLTQWIQRFKFRGDYWLDQALARLLLLEILTQRRVCYFHLPEAILPVPLFWQRQWLRGYNQAELIARPLAKWLNIPLDTHSLQRIRATTPQRKLTARERRQNLHAAFRYAPIKPYQCVAIVDDVVTTGATLNAICAELKKQGVREILVWTLARA</sequence>
<evidence type="ECO:0000256" key="1">
    <source>
        <dbReference type="ARBA" id="ARBA00008007"/>
    </source>
</evidence>
<dbReference type="InterPro" id="IPR029057">
    <property type="entry name" value="PRTase-like"/>
</dbReference>
<reference evidence="3 4" key="1">
    <citation type="submission" date="2014-01" db="EMBL/GenBank/DDBJ databases">
        <authorList>
            <person name="Zuccon D."/>
        </authorList>
    </citation>
    <scope>NUCLEOTIDE SEQUENCE [LARGE SCALE GENOMIC DNA]</scope>
    <source>
        <strain evidence="3 4">Y31</strain>
    </source>
</reference>
<name>A0A179CWS4_BIBTR</name>
<dbReference type="AlphaFoldDB" id="A0A179CWS4"/>
<feature type="domain" description="Phosphoribosyltransferase" evidence="2">
    <location>
        <begin position="136"/>
        <end position="223"/>
    </location>
</feature>
<dbReference type="SUPFAM" id="SSF53271">
    <property type="entry name" value="PRTase-like"/>
    <property type="match status" value="1"/>
</dbReference>
<evidence type="ECO:0000313" key="3">
    <source>
        <dbReference type="EMBL" id="OAQ14364.1"/>
    </source>
</evidence>
<dbReference type="RefSeq" id="WP_064318738.1">
    <property type="nucleotide sequence ID" value="NZ_JACI01000002.1"/>
</dbReference>
<dbReference type="PANTHER" id="PTHR47505:SF1">
    <property type="entry name" value="DNA UTILIZATION PROTEIN YHGH"/>
    <property type="match status" value="1"/>
</dbReference>
<organism evidence="3 4">
    <name type="scientific">Bibersteinia trehalosi Y31</name>
    <dbReference type="NCBI Taxonomy" id="1261658"/>
    <lineage>
        <taxon>Bacteria</taxon>
        <taxon>Pseudomonadati</taxon>
        <taxon>Pseudomonadota</taxon>
        <taxon>Gammaproteobacteria</taxon>
        <taxon>Pasteurellales</taxon>
        <taxon>Pasteurellaceae</taxon>
        <taxon>Bibersteinia</taxon>
    </lineage>
</organism>
<dbReference type="CDD" id="cd06223">
    <property type="entry name" value="PRTases_typeI"/>
    <property type="match status" value="1"/>
</dbReference>
<accession>A0A179CWS4</accession>
<comment type="caution">
    <text evidence="3">The sequence shown here is derived from an EMBL/GenBank/DDBJ whole genome shotgun (WGS) entry which is preliminary data.</text>
</comment>
<comment type="similarity">
    <text evidence="1">Belongs to the ComF/GntX family.</text>
</comment>
<dbReference type="PATRIC" id="fig|1261658.3.peg.1661"/>
<dbReference type="PANTHER" id="PTHR47505">
    <property type="entry name" value="DNA UTILIZATION PROTEIN YHGH"/>
    <property type="match status" value="1"/>
</dbReference>
<protein>
    <submittedName>
        <fullName evidence="3">Competence protein ComF</fullName>
    </submittedName>
</protein>
<evidence type="ECO:0000259" key="2">
    <source>
        <dbReference type="Pfam" id="PF00156"/>
    </source>
</evidence>
<dbReference type="EMBL" id="JACI01000002">
    <property type="protein sequence ID" value="OAQ14364.1"/>
    <property type="molecule type" value="Genomic_DNA"/>
</dbReference>